<evidence type="ECO:0000313" key="2">
    <source>
        <dbReference type="Proteomes" id="UP000297245"/>
    </source>
</evidence>
<accession>A0A4S8LH83</accession>
<sequence>MLYRKRKRHDKSRINCHVQPSSSILPYIIINSARSVTGLFSHFDVHESCASIACNREYPDYKGAVLNTGVLVKYDLQLGSYRSTIGLTFVWYQNSLNFNVMTKGVDRVNTRDDIVSNRSESKADGELVDRRFAQLEDGGLVSAALCSIHNSSELFFEIDYIPRRNPSISWIIRELQLPSQPGFLVPYLKPPYKLCDADSWEYIGNKVHVTMPAFQSHNISSTTSRMLDFGLPLNSNDHFYIVVGVNGNIPWVKVLNHYISEKDYDPGPDEIRLEQDFAIHEFRSGPSTRRLKIIATLQKRSVLQFGLCTLQINFQGILKT</sequence>
<evidence type="ECO:0000313" key="1">
    <source>
        <dbReference type="EMBL" id="THU88364.1"/>
    </source>
</evidence>
<dbReference type="AlphaFoldDB" id="A0A4S8LH83"/>
<organism evidence="1 2">
    <name type="scientific">Dendrothele bispora (strain CBS 962.96)</name>
    <dbReference type="NCBI Taxonomy" id="1314807"/>
    <lineage>
        <taxon>Eukaryota</taxon>
        <taxon>Fungi</taxon>
        <taxon>Dikarya</taxon>
        <taxon>Basidiomycota</taxon>
        <taxon>Agaricomycotina</taxon>
        <taxon>Agaricomycetes</taxon>
        <taxon>Agaricomycetidae</taxon>
        <taxon>Agaricales</taxon>
        <taxon>Agaricales incertae sedis</taxon>
        <taxon>Dendrothele</taxon>
    </lineage>
</organism>
<dbReference type="Proteomes" id="UP000297245">
    <property type="component" value="Unassembled WGS sequence"/>
</dbReference>
<gene>
    <name evidence="1" type="ORF">K435DRAFT_842223</name>
</gene>
<reference evidence="1 2" key="1">
    <citation type="journal article" date="2019" name="Nat. Ecol. Evol.">
        <title>Megaphylogeny resolves global patterns of mushroom evolution.</title>
        <authorList>
            <person name="Varga T."/>
            <person name="Krizsan K."/>
            <person name="Foldi C."/>
            <person name="Dima B."/>
            <person name="Sanchez-Garcia M."/>
            <person name="Sanchez-Ramirez S."/>
            <person name="Szollosi G.J."/>
            <person name="Szarkandi J.G."/>
            <person name="Papp V."/>
            <person name="Albert L."/>
            <person name="Andreopoulos W."/>
            <person name="Angelini C."/>
            <person name="Antonin V."/>
            <person name="Barry K.W."/>
            <person name="Bougher N.L."/>
            <person name="Buchanan P."/>
            <person name="Buyck B."/>
            <person name="Bense V."/>
            <person name="Catcheside P."/>
            <person name="Chovatia M."/>
            <person name="Cooper J."/>
            <person name="Damon W."/>
            <person name="Desjardin D."/>
            <person name="Finy P."/>
            <person name="Geml J."/>
            <person name="Haridas S."/>
            <person name="Hughes K."/>
            <person name="Justo A."/>
            <person name="Karasinski D."/>
            <person name="Kautmanova I."/>
            <person name="Kiss B."/>
            <person name="Kocsube S."/>
            <person name="Kotiranta H."/>
            <person name="LaButti K.M."/>
            <person name="Lechner B.E."/>
            <person name="Liimatainen K."/>
            <person name="Lipzen A."/>
            <person name="Lukacs Z."/>
            <person name="Mihaltcheva S."/>
            <person name="Morgado L.N."/>
            <person name="Niskanen T."/>
            <person name="Noordeloos M.E."/>
            <person name="Ohm R.A."/>
            <person name="Ortiz-Santana B."/>
            <person name="Ovrebo C."/>
            <person name="Racz N."/>
            <person name="Riley R."/>
            <person name="Savchenko A."/>
            <person name="Shiryaev A."/>
            <person name="Soop K."/>
            <person name="Spirin V."/>
            <person name="Szebenyi C."/>
            <person name="Tomsovsky M."/>
            <person name="Tulloss R.E."/>
            <person name="Uehling J."/>
            <person name="Grigoriev I.V."/>
            <person name="Vagvolgyi C."/>
            <person name="Papp T."/>
            <person name="Martin F.M."/>
            <person name="Miettinen O."/>
            <person name="Hibbett D.S."/>
            <person name="Nagy L.G."/>
        </authorList>
    </citation>
    <scope>NUCLEOTIDE SEQUENCE [LARGE SCALE GENOMIC DNA]</scope>
    <source>
        <strain evidence="1 2">CBS 962.96</strain>
    </source>
</reference>
<keyword evidence="2" id="KW-1185">Reference proteome</keyword>
<proteinExistence type="predicted"/>
<dbReference type="EMBL" id="ML179412">
    <property type="protein sequence ID" value="THU88364.1"/>
    <property type="molecule type" value="Genomic_DNA"/>
</dbReference>
<protein>
    <submittedName>
        <fullName evidence="1">Uncharacterized protein</fullName>
    </submittedName>
</protein>
<name>A0A4S8LH83_DENBC</name>